<dbReference type="GO" id="GO:0016020">
    <property type="term" value="C:membrane"/>
    <property type="evidence" value="ECO:0007669"/>
    <property type="project" value="UniProtKB-SubCell"/>
</dbReference>
<evidence type="ECO:0000256" key="1">
    <source>
        <dbReference type="ARBA" id="ARBA00004141"/>
    </source>
</evidence>
<name>A0AAN9RF94_PHACN</name>
<evidence type="ECO:0000256" key="3">
    <source>
        <dbReference type="ARBA" id="ARBA00023136"/>
    </source>
</evidence>
<dbReference type="EMBL" id="JAYMYR010000005">
    <property type="protein sequence ID" value="KAK7364353.1"/>
    <property type="molecule type" value="Genomic_DNA"/>
</dbReference>
<proteinExistence type="inferred from homology"/>
<keyword evidence="5" id="KW-0813">Transport</keyword>
<comment type="similarity">
    <text evidence="5">Belongs to the mitochondrial carrier (TC 2.A.29) family.</text>
</comment>
<dbReference type="Proteomes" id="UP001374584">
    <property type="component" value="Unassembled WGS sequence"/>
</dbReference>
<dbReference type="Gene3D" id="1.50.40.10">
    <property type="entry name" value="Mitochondrial carrier domain"/>
    <property type="match status" value="1"/>
</dbReference>
<evidence type="ECO:0000256" key="2">
    <source>
        <dbReference type="ARBA" id="ARBA00022692"/>
    </source>
</evidence>
<comment type="subcellular location">
    <subcellularLocation>
        <location evidence="1">Membrane</location>
        <topology evidence="1">Multi-pass membrane protein</topology>
    </subcellularLocation>
</comment>
<dbReference type="PROSITE" id="PS50920">
    <property type="entry name" value="SOLCAR"/>
    <property type="match status" value="1"/>
</dbReference>
<gene>
    <name evidence="6" type="ORF">VNO80_12942</name>
</gene>
<dbReference type="PANTHER" id="PTHR46080">
    <property type="entry name" value="MITOCHONDRIAL SUBSTRATE CARRIER FAMILY PROTEIN J"/>
    <property type="match status" value="1"/>
</dbReference>
<accession>A0AAN9RF94</accession>
<dbReference type="PANTHER" id="PTHR46080:SF8">
    <property type="entry name" value="SOLUTE CARRIER FAMILY 25 MEMBER 44-LIKE"/>
    <property type="match status" value="1"/>
</dbReference>
<evidence type="ECO:0000256" key="4">
    <source>
        <dbReference type="PROSITE-ProRule" id="PRU00282"/>
    </source>
</evidence>
<dbReference type="InterPro" id="IPR023395">
    <property type="entry name" value="MCP_dom_sf"/>
</dbReference>
<keyword evidence="3 4" id="KW-0472">Membrane</keyword>
<dbReference type="InterPro" id="IPR018108">
    <property type="entry name" value="MCP_transmembrane"/>
</dbReference>
<evidence type="ECO:0000256" key="5">
    <source>
        <dbReference type="RuleBase" id="RU000488"/>
    </source>
</evidence>
<sequence length="100" mass="11234">MSALITTPLDTMKTRMQVLDGDENGRHGPTVVQTMRNLVREGGRMACCRGLGARRASISMSATRMITIYEFLKQLSMKKNVQEDHCPCPYLYPCEANISH</sequence>
<dbReference type="SUPFAM" id="SSF103506">
    <property type="entry name" value="Mitochondrial carrier"/>
    <property type="match status" value="1"/>
</dbReference>
<organism evidence="6 7">
    <name type="scientific">Phaseolus coccineus</name>
    <name type="common">Scarlet runner bean</name>
    <name type="synonym">Phaseolus multiflorus</name>
    <dbReference type="NCBI Taxonomy" id="3886"/>
    <lineage>
        <taxon>Eukaryota</taxon>
        <taxon>Viridiplantae</taxon>
        <taxon>Streptophyta</taxon>
        <taxon>Embryophyta</taxon>
        <taxon>Tracheophyta</taxon>
        <taxon>Spermatophyta</taxon>
        <taxon>Magnoliopsida</taxon>
        <taxon>eudicotyledons</taxon>
        <taxon>Gunneridae</taxon>
        <taxon>Pentapetalae</taxon>
        <taxon>rosids</taxon>
        <taxon>fabids</taxon>
        <taxon>Fabales</taxon>
        <taxon>Fabaceae</taxon>
        <taxon>Papilionoideae</taxon>
        <taxon>50 kb inversion clade</taxon>
        <taxon>NPAAA clade</taxon>
        <taxon>indigoferoid/millettioid clade</taxon>
        <taxon>Phaseoleae</taxon>
        <taxon>Phaseolus</taxon>
    </lineage>
</organism>
<dbReference type="AlphaFoldDB" id="A0AAN9RF94"/>
<feature type="repeat" description="Solcar" evidence="4">
    <location>
        <begin position="1"/>
        <end position="75"/>
    </location>
</feature>
<evidence type="ECO:0000313" key="7">
    <source>
        <dbReference type="Proteomes" id="UP001374584"/>
    </source>
</evidence>
<evidence type="ECO:0000313" key="6">
    <source>
        <dbReference type="EMBL" id="KAK7364353.1"/>
    </source>
</evidence>
<protein>
    <submittedName>
        <fullName evidence="6">Uncharacterized protein</fullName>
    </submittedName>
</protein>
<dbReference type="Pfam" id="PF00153">
    <property type="entry name" value="Mito_carr"/>
    <property type="match status" value="1"/>
</dbReference>
<comment type="caution">
    <text evidence="6">The sequence shown here is derived from an EMBL/GenBank/DDBJ whole genome shotgun (WGS) entry which is preliminary data.</text>
</comment>
<keyword evidence="2 4" id="KW-0812">Transmembrane</keyword>
<keyword evidence="7" id="KW-1185">Reference proteome</keyword>
<reference evidence="6 7" key="1">
    <citation type="submission" date="2024-01" db="EMBL/GenBank/DDBJ databases">
        <title>The genomes of 5 underutilized Papilionoideae crops provide insights into root nodulation and disease resistanc.</title>
        <authorList>
            <person name="Jiang F."/>
        </authorList>
    </citation>
    <scope>NUCLEOTIDE SEQUENCE [LARGE SCALE GENOMIC DNA]</scope>
    <source>
        <strain evidence="6">JINMINGXINNONG_FW02</strain>
        <tissue evidence="6">Leaves</tissue>
    </source>
</reference>